<reference evidence="2 3" key="1">
    <citation type="submission" date="2023-08" db="EMBL/GenBank/DDBJ databases">
        <title>A Necator americanus chromosomal reference genome.</title>
        <authorList>
            <person name="Ilik V."/>
            <person name="Petrzelkova K.J."/>
            <person name="Pardy F."/>
            <person name="Fuh T."/>
            <person name="Niatou-Singa F.S."/>
            <person name="Gouil Q."/>
            <person name="Baker L."/>
            <person name="Ritchie M.E."/>
            <person name="Jex A.R."/>
            <person name="Gazzola D."/>
            <person name="Li H."/>
            <person name="Toshio Fujiwara R."/>
            <person name="Zhan B."/>
            <person name="Aroian R.V."/>
            <person name="Pafco B."/>
            <person name="Schwarz E.M."/>
        </authorList>
    </citation>
    <scope>NUCLEOTIDE SEQUENCE [LARGE SCALE GENOMIC DNA]</scope>
    <source>
        <strain evidence="2 3">Aroian</strain>
        <tissue evidence="2">Whole animal</tissue>
    </source>
</reference>
<dbReference type="Proteomes" id="UP001303046">
    <property type="component" value="Unassembled WGS sequence"/>
</dbReference>
<gene>
    <name evidence="2" type="primary">Necator_chrII.g7691</name>
    <name evidence="2" type="ORF">RB195_019897</name>
</gene>
<keyword evidence="3" id="KW-1185">Reference proteome</keyword>
<evidence type="ECO:0000313" key="3">
    <source>
        <dbReference type="Proteomes" id="UP001303046"/>
    </source>
</evidence>
<proteinExistence type="predicted"/>
<dbReference type="EMBL" id="JAVFWL010000002">
    <property type="protein sequence ID" value="KAK6737467.1"/>
    <property type="molecule type" value="Genomic_DNA"/>
</dbReference>
<evidence type="ECO:0000313" key="2">
    <source>
        <dbReference type="EMBL" id="KAK6737467.1"/>
    </source>
</evidence>
<feature type="region of interest" description="Disordered" evidence="1">
    <location>
        <begin position="1"/>
        <end position="43"/>
    </location>
</feature>
<accession>A0ABR1CG95</accession>
<comment type="caution">
    <text evidence="2">The sequence shown here is derived from an EMBL/GenBank/DDBJ whole genome shotgun (WGS) entry which is preliminary data.</text>
</comment>
<sequence length="66" mass="7343">MKDVLAVGRLQAGSTSSRERTGDVVVTGPPFNRQQPPTKTDLYPTGWNRATLTLIKRLALFPDCHY</sequence>
<name>A0ABR1CG95_NECAM</name>
<protein>
    <submittedName>
        <fullName evidence="2">Uncharacterized protein</fullName>
    </submittedName>
</protein>
<evidence type="ECO:0000256" key="1">
    <source>
        <dbReference type="SAM" id="MobiDB-lite"/>
    </source>
</evidence>
<organism evidence="2 3">
    <name type="scientific">Necator americanus</name>
    <name type="common">Human hookworm</name>
    <dbReference type="NCBI Taxonomy" id="51031"/>
    <lineage>
        <taxon>Eukaryota</taxon>
        <taxon>Metazoa</taxon>
        <taxon>Ecdysozoa</taxon>
        <taxon>Nematoda</taxon>
        <taxon>Chromadorea</taxon>
        <taxon>Rhabditida</taxon>
        <taxon>Rhabditina</taxon>
        <taxon>Rhabditomorpha</taxon>
        <taxon>Strongyloidea</taxon>
        <taxon>Ancylostomatidae</taxon>
        <taxon>Bunostominae</taxon>
        <taxon>Necator</taxon>
    </lineage>
</organism>